<keyword evidence="3" id="KW-0547">Nucleotide-binding</keyword>
<dbReference type="InterPro" id="IPR011009">
    <property type="entry name" value="Kinase-like_dom_sf"/>
</dbReference>
<dbReference type="GO" id="GO:0004674">
    <property type="term" value="F:protein serine/threonine kinase activity"/>
    <property type="evidence" value="ECO:0007669"/>
    <property type="project" value="UniProtKB-KW"/>
</dbReference>
<dbReference type="Gene3D" id="3.30.200.20">
    <property type="entry name" value="Phosphorylase Kinase, domain 1"/>
    <property type="match status" value="1"/>
</dbReference>
<protein>
    <submittedName>
        <fullName evidence="7">Protein kinase domain</fullName>
    </submittedName>
</protein>
<evidence type="ECO:0000256" key="2">
    <source>
        <dbReference type="ARBA" id="ARBA00022679"/>
    </source>
</evidence>
<gene>
    <name evidence="7" type="ORF">CPAV1605_1524</name>
</gene>
<keyword evidence="4 7" id="KW-0418">Kinase</keyword>
<keyword evidence="2" id="KW-0808">Transferase</keyword>
<dbReference type="PROSITE" id="PS50011">
    <property type="entry name" value="PROTEIN_KINASE_DOM"/>
    <property type="match status" value="1"/>
</dbReference>
<evidence type="ECO:0000259" key="6">
    <source>
        <dbReference type="PROSITE" id="PS50011"/>
    </source>
</evidence>
<dbReference type="InterPro" id="IPR008271">
    <property type="entry name" value="Ser/Thr_kinase_AS"/>
</dbReference>
<dbReference type="InterPro" id="IPR000719">
    <property type="entry name" value="Prot_kinase_dom"/>
</dbReference>
<name>A0A5E8CKA2_9ZZZZ</name>
<sequence>MNCDITSLTPEEQEEAKMYKSIYFTGINNKNKLGDKDDKNRYLSYKGDHIGFRFEILSNFGHGAFSNVVKVLDHKNKEERVIKIIRDEVRFHKQAKIELNILTKINEEIPNIDSIIHCLKSFEFRNHKCFVFDVYYMNLYEYMKTNYIKLSLVKNYTLQLLQTLKYLEELKIIHADFKPENIMIKDETAEKLVLIDFGSSFIEEDHNNYYIQSRWYRAPEIILGHNKIDCKIDLWSLGCMVFEMSYRNIPLFNGKDSMHQLFKMIEIIGVPSPDFLKQCKYTSCFENEELYKWKKFKPSKTIKSFNLINDDKIGEFLKQVIRWDPNYRIDIENSICLLLD</sequence>
<dbReference type="SUPFAM" id="SSF56112">
    <property type="entry name" value="Protein kinase-like (PK-like)"/>
    <property type="match status" value="1"/>
</dbReference>
<reference evidence="7" key="1">
    <citation type="submission" date="2019-09" db="EMBL/GenBank/DDBJ databases">
        <authorList>
            <person name="Needham M D."/>
        </authorList>
    </citation>
    <scope>NUCLEOTIDE SEQUENCE</scope>
</reference>
<dbReference type="AlphaFoldDB" id="A0A5E8CKA2"/>
<dbReference type="InterPro" id="IPR050494">
    <property type="entry name" value="Ser_Thr_dual-spec_kinase"/>
</dbReference>
<proteinExistence type="predicted"/>
<dbReference type="PROSITE" id="PS00108">
    <property type="entry name" value="PROTEIN_KINASE_ST"/>
    <property type="match status" value="1"/>
</dbReference>
<dbReference type="Gene3D" id="1.10.510.10">
    <property type="entry name" value="Transferase(Phosphotransferase) domain 1"/>
    <property type="match status" value="1"/>
</dbReference>
<dbReference type="Pfam" id="PF00069">
    <property type="entry name" value="Pkinase"/>
    <property type="match status" value="1"/>
</dbReference>
<organism evidence="7">
    <name type="scientific">seawater metagenome</name>
    <dbReference type="NCBI Taxonomy" id="1561972"/>
    <lineage>
        <taxon>unclassified sequences</taxon>
        <taxon>metagenomes</taxon>
        <taxon>ecological metagenomes</taxon>
    </lineage>
</organism>
<keyword evidence="5" id="KW-0067">ATP-binding</keyword>
<dbReference type="PANTHER" id="PTHR24058">
    <property type="entry name" value="DUAL SPECIFICITY PROTEIN KINASE"/>
    <property type="match status" value="1"/>
</dbReference>
<feature type="domain" description="Protein kinase" evidence="6">
    <location>
        <begin position="54"/>
        <end position="340"/>
    </location>
</feature>
<evidence type="ECO:0000256" key="1">
    <source>
        <dbReference type="ARBA" id="ARBA00022527"/>
    </source>
</evidence>
<evidence type="ECO:0000256" key="4">
    <source>
        <dbReference type="ARBA" id="ARBA00022777"/>
    </source>
</evidence>
<dbReference type="EMBL" id="CABVLZ010000010">
    <property type="protein sequence ID" value="VVU95768.1"/>
    <property type="molecule type" value="Genomic_DNA"/>
</dbReference>
<evidence type="ECO:0000256" key="3">
    <source>
        <dbReference type="ARBA" id="ARBA00022741"/>
    </source>
</evidence>
<evidence type="ECO:0000256" key="5">
    <source>
        <dbReference type="ARBA" id="ARBA00022840"/>
    </source>
</evidence>
<accession>A0A5E8CKA2</accession>
<dbReference type="FunFam" id="1.10.510.10:FF:000624">
    <property type="entry name" value="Mitogen-activated protein kinase"/>
    <property type="match status" value="1"/>
</dbReference>
<evidence type="ECO:0000313" key="7">
    <source>
        <dbReference type="EMBL" id="VVU95768.1"/>
    </source>
</evidence>
<dbReference type="GO" id="GO:0005524">
    <property type="term" value="F:ATP binding"/>
    <property type="evidence" value="ECO:0007669"/>
    <property type="project" value="UniProtKB-KW"/>
</dbReference>
<keyword evidence="1" id="KW-0723">Serine/threonine-protein kinase</keyword>